<comment type="caution">
    <text evidence="2">The sequence shown here is derived from an EMBL/GenBank/DDBJ whole genome shotgun (WGS) entry which is preliminary data.</text>
</comment>
<dbReference type="PANTHER" id="PTHR48079:SF6">
    <property type="entry name" value="NAD(P)-BINDING DOMAIN-CONTAINING PROTEIN-RELATED"/>
    <property type="match status" value="1"/>
</dbReference>
<dbReference type="InterPro" id="IPR001509">
    <property type="entry name" value="Epimerase_deHydtase"/>
</dbReference>
<feature type="domain" description="NAD-dependent epimerase/dehydratase" evidence="1">
    <location>
        <begin position="3"/>
        <end position="245"/>
    </location>
</feature>
<keyword evidence="3" id="KW-1185">Reference proteome</keyword>
<evidence type="ECO:0000259" key="1">
    <source>
        <dbReference type="Pfam" id="PF01370"/>
    </source>
</evidence>
<name>A0A413RPZ2_9CELL</name>
<dbReference type="Pfam" id="PF01370">
    <property type="entry name" value="Epimerase"/>
    <property type="match status" value="1"/>
</dbReference>
<dbReference type="AlphaFoldDB" id="A0A413RPZ2"/>
<dbReference type="PANTHER" id="PTHR48079">
    <property type="entry name" value="PROTEIN YEEZ"/>
    <property type="match status" value="1"/>
</dbReference>
<dbReference type="SUPFAM" id="SSF51735">
    <property type="entry name" value="NAD(P)-binding Rossmann-fold domains"/>
    <property type="match status" value="1"/>
</dbReference>
<accession>A0A413RPZ2</accession>
<dbReference type="Proteomes" id="UP000283374">
    <property type="component" value="Unassembled WGS sequence"/>
</dbReference>
<dbReference type="EMBL" id="QWKP01000121">
    <property type="protein sequence ID" value="RHA44059.1"/>
    <property type="molecule type" value="Genomic_DNA"/>
</dbReference>
<sequence length="344" mass="36417">MHVVVIGASGNVGTAILRRFRDDESVTAVTAVARRIPTSTPPAPYDVARWVACDVASDEPDEVVVARLAAAVAGADAVIHLAWAIQPSHDRRYLARVNVDGTRRVVEAVARASVPHLVVASSVGAYSPAPDDVPRSEGWATHGVPSSSYSADKAAVERVLDEAEVAHPRLVIARVRPALIFQRRAGSEVARLFLGPLVPRFALGGHLPVLPWPTGLRLQAVHGDDVAAAYREVVVRQAKGAFNVAAPEVLGAQDLADLLSGGRYREVAPPLLRGAVSAAWHARAVAAGPGWLDMAMAAPLLDTSRAERELDFRPRWTAQAAVQDVLAGITERSGTASPPLKPGR</sequence>
<proteinExistence type="predicted"/>
<dbReference type="InterPro" id="IPR036291">
    <property type="entry name" value="NAD(P)-bd_dom_sf"/>
</dbReference>
<protein>
    <submittedName>
        <fullName evidence="2">NAD-dependent epimerase/dehydratase family protein</fullName>
    </submittedName>
</protein>
<reference evidence="2 3" key="1">
    <citation type="submission" date="2018-08" db="EMBL/GenBank/DDBJ databases">
        <title>Cellulomonas rhizosphaerae sp. nov., a novel actinomycete isolated from soil.</title>
        <authorList>
            <person name="Tian Y."/>
        </authorList>
    </citation>
    <scope>NUCLEOTIDE SEQUENCE [LARGE SCALE GENOMIC DNA]</scope>
    <source>
        <strain evidence="2 3">NEAU-TCZ24</strain>
    </source>
</reference>
<dbReference type="InterPro" id="IPR051783">
    <property type="entry name" value="NAD(P)-dependent_oxidoreduct"/>
</dbReference>
<organism evidence="2 3">
    <name type="scientific">Cellulomonas rhizosphaerae</name>
    <dbReference type="NCBI Taxonomy" id="2293719"/>
    <lineage>
        <taxon>Bacteria</taxon>
        <taxon>Bacillati</taxon>
        <taxon>Actinomycetota</taxon>
        <taxon>Actinomycetes</taxon>
        <taxon>Micrococcales</taxon>
        <taxon>Cellulomonadaceae</taxon>
        <taxon>Cellulomonas</taxon>
    </lineage>
</organism>
<evidence type="ECO:0000313" key="2">
    <source>
        <dbReference type="EMBL" id="RHA44059.1"/>
    </source>
</evidence>
<dbReference type="GO" id="GO:0005737">
    <property type="term" value="C:cytoplasm"/>
    <property type="evidence" value="ECO:0007669"/>
    <property type="project" value="TreeGrafter"/>
</dbReference>
<gene>
    <name evidence="2" type="ORF">D1825_03235</name>
</gene>
<dbReference type="RefSeq" id="WP_118766038.1">
    <property type="nucleotide sequence ID" value="NZ_QWKP01000121.1"/>
</dbReference>
<evidence type="ECO:0000313" key="3">
    <source>
        <dbReference type="Proteomes" id="UP000283374"/>
    </source>
</evidence>
<dbReference type="GO" id="GO:0004029">
    <property type="term" value="F:aldehyde dehydrogenase (NAD+) activity"/>
    <property type="evidence" value="ECO:0007669"/>
    <property type="project" value="TreeGrafter"/>
</dbReference>
<dbReference type="Gene3D" id="3.40.50.720">
    <property type="entry name" value="NAD(P)-binding Rossmann-like Domain"/>
    <property type="match status" value="1"/>
</dbReference>
<dbReference type="OrthoDB" id="3338687at2"/>